<sequence>MMRALTVSVAAAALLAASLSGCSDQESSGGGATSVGSGGGVTKVVVDGKEQNVSGAVTCSSAAGNVNITIGGQGTGIAAVLTDTNPPEVKSVGLGTVDGIALNFIAGTGEGQASATRNGSQYKITGTAVGVDASNPMEGAVKKPFAIDVNCP</sequence>
<dbReference type="Pfam" id="PF05481">
    <property type="entry name" value="Myco_19_kDa"/>
    <property type="match status" value="1"/>
</dbReference>
<dbReference type="InterPro" id="IPR008691">
    <property type="entry name" value="LpqH"/>
</dbReference>
<evidence type="ECO:0000256" key="2">
    <source>
        <dbReference type="ARBA" id="ARBA00022729"/>
    </source>
</evidence>
<evidence type="ECO:0000256" key="1">
    <source>
        <dbReference type="ARBA" id="ARBA00022475"/>
    </source>
</evidence>
<dbReference type="Proteomes" id="UP000192739">
    <property type="component" value="Unassembled WGS sequence"/>
</dbReference>
<dbReference type="STRING" id="28445.BHQ20_16005"/>
<comment type="caution">
    <text evidence="7">The sequence shown here is derived from an EMBL/GenBank/DDBJ whole genome shotgun (WGS) entry which is preliminary data.</text>
</comment>
<proteinExistence type="predicted"/>
<evidence type="ECO:0000256" key="6">
    <source>
        <dbReference type="SAM" id="SignalP"/>
    </source>
</evidence>
<dbReference type="AlphaFoldDB" id="A0A1E3SCH8"/>
<evidence type="ECO:0000256" key="5">
    <source>
        <dbReference type="ARBA" id="ARBA00023288"/>
    </source>
</evidence>
<protein>
    <recommendedName>
        <fullName evidence="9">Lipoprotein LpqH</fullName>
    </recommendedName>
</protein>
<keyword evidence="5" id="KW-0449">Lipoprotein</keyword>
<dbReference type="GO" id="GO:0016020">
    <property type="term" value="C:membrane"/>
    <property type="evidence" value="ECO:0007669"/>
    <property type="project" value="InterPro"/>
</dbReference>
<keyword evidence="4" id="KW-0564">Palmitate</keyword>
<dbReference type="PROSITE" id="PS51257">
    <property type="entry name" value="PROKAR_LIPOPROTEIN"/>
    <property type="match status" value="1"/>
</dbReference>
<keyword evidence="1" id="KW-1003">Cell membrane</keyword>
<reference evidence="7 8" key="1">
    <citation type="submission" date="2017-02" db="EMBL/GenBank/DDBJ databases">
        <title>The new phylogeny of genus Mycobacterium.</title>
        <authorList>
            <person name="Tortoli E."/>
            <person name="Trovato A."/>
            <person name="Cirillo D.M."/>
        </authorList>
    </citation>
    <scope>NUCLEOTIDE SEQUENCE [LARGE SCALE GENOMIC DNA]</scope>
    <source>
        <strain evidence="7 8">DSM 44049</strain>
    </source>
</reference>
<feature type="chain" id="PRO_5043144257" description="Lipoprotein LpqH" evidence="6">
    <location>
        <begin position="23"/>
        <end position="152"/>
    </location>
</feature>
<evidence type="ECO:0000256" key="3">
    <source>
        <dbReference type="ARBA" id="ARBA00023136"/>
    </source>
</evidence>
<evidence type="ECO:0000313" key="7">
    <source>
        <dbReference type="EMBL" id="ORA94547.1"/>
    </source>
</evidence>
<name>A0A1E3SCH8_MYCIE</name>
<evidence type="ECO:0000313" key="8">
    <source>
        <dbReference type="Proteomes" id="UP000192739"/>
    </source>
</evidence>
<organism evidence="7 8">
    <name type="scientific">Mycobacterium intermedium</name>
    <dbReference type="NCBI Taxonomy" id="28445"/>
    <lineage>
        <taxon>Bacteria</taxon>
        <taxon>Bacillati</taxon>
        <taxon>Actinomycetota</taxon>
        <taxon>Actinomycetes</taxon>
        <taxon>Mycobacteriales</taxon>
        <taxon>Mycobacteriaceae</taxon>
        <taxon>Mycobacterium</taxon>
        <taxon>Mycobacterium simiae complex</taxon>
    </lineage>
</organism>
<dbReference type="EMBL" id="MVHT01000127">
    <property type="protein sequence ID" value="ORA94547.1"/>
    <property type="molecule type" value="Genomic_DNA"/>
</dbReference>
<keyword evidence="3" id="KW-0472">Membrane</keyword>
<keyword evidence="2 6" id="KW-0732">Signal</keyword>
<evidence type="ECO:0000256" key="4">
    <source>
        <dbReference type="ARBA" id="ARBA00023139"/>
    </source>
</evidence>
<dbReference type="OrthoDB" id="4376250at2"/>
<feature type="signal peptide" evidence="6">
    <location>
        <begin position="1"/>
        <end position="22"/>
    </location>
</feature>
<keyword evidence="8" id="KW-1185">Reference proteome</keyword>
<dbReference type="RefSeq" id="WP_069420131.1">
    <property type="nucleotide sequence ID" value="NZ_CBCRZH010000099.1"/>
</dbReference>
<accession>A0A1E3SCH8</accession>
<evidence type="ECO:0008006" key="9">
    <source>
        <dbReference type="Google" id="ProtNLM"/>
    </source>
</evidence>
<gene>
    <name evidence="7" type="ORF">BST27_27880</name>
</gene>